<evidence type="ECO:0000313" key="2">
    <source>
        <dbReference type="EMBL" id="TWR94132.1"/>
    </source>
</evidence>
<dbReference type="AlphaFoldDB" id="A0A5C5PWT3"/>
<dbReference type="Gene3D" id="2.60.120.10">
    <property type="entry name" value="Jelly Rolls"/>
    <property type="match status" value="1"/>
</dbReference>
<dbReference type="Pfam" id="PF05523">
    <property type="entry name" value="FdtA"/>
    <property type="match status" value="1"/>
</dbReference>
<comment type="caution">
    <text evidence="2">The sequence shown here is derived from an EMBL/GenBank/DDBJ whole genome shotgun (WGS) entry which is preliminary data.</text>
</comment>
<dbReference type="RefSeq" id="WP_146426307.1">
    <property type="nucleotide sequence ID" value="NZ_VFIP01000020.1"/>
</dbReference>
<proteinExistence type="predicted"/>
<dbReference type="InterPro" id="IPR011051">
    <property type="entry name" value="RmlC_Cupin_sf"/>
</dbReference>
<dbReference type="SUPFAM" id="SSF51182">
    <property type="entry name" value="RmlC-like cupins"/>
    <property type="match status" value="1"/>
</dbReference>
<dbReference type="EMBL" id="VFIP01000020">
    <property type="protein sequence ID" value="TWR94132.1"/>
    <property type="molecule type" value="Genomic_DNA"/>
</dbReference>
<reference evidence="2 3" key="1">
    <citation type="submission" date="2019-06" db="EMBL/GenBank/DDBJ databases">
        <title>Pseudomonas bimorpha sp. nov. isolated from bovine raw milk and skim milk concentrate.</title>
        <authorList>
            <person name="Hofmann K."/>
            <person name="Huptas C."/>
            <person name="Doll E."/>
            <person name="Scherer S."/>
            <person name="Wenning M."/>
        </authorList>
    </citation>
    <scope>NUCLEOTIDE SEQUENCE [LARGE SCALE GENOMIC DNA]</scope>
    <source>
        <strain evidence="2 3">DSM 108990</strain>
    </source>
</reference>
<protein>
    <submittedName>
        <fullName evidence="2">WxcM-like domain-containing protein</fullName>
    </submittedName>
</protein>
<dbReference type="InterPro" id="IPR014710">
    <property type="entry name" value="RmlC-like_jellyroll"/>
</dbReference>
<name>A0A5C5PWT3_9PSED</name>
<dbReference type="InterPro" id="IPR008894">
    <property type="entry name" value="QdtA_cupin_dom"/>
</dbReference>
<dbReference type="CDD" id="cd20292">
    <property type="entry name" value="cupin_QdtA-like"/>
    <property type="match status" value="1"/>
</dbReference>
<gene>
    <name evidence="2" type="ORF">FJD37_12220</name>
</gene>
<evidence type="ECO:0000313" key="3">
    <source>
        <dbReference type="Proteomes" id="UP000317901"/>
    </source>
</evidence>
<evidence type="ECO:0000259" key="1">
    <source>
        <dbReference type="Pfam" id="PF05523"/>
    </source>
</evidence>
<feature type="domain" description="Sugar 3,4-ketoisomerase QdtA cupin" evidence="1">
    <location>
        <begin position="5"/>
        <end position="131"/>
    </location>
</feature>
<dbReference type="OrthoDB" id="9800846at2"/>
<sequence>MTLAKWLVFQSLGDERGSLVALEHGKSVPFDIRRIYYIYHTEKGVSRGFHAHKELQQVAICISGRCTIVLDDGYNKEEVLMDSPTKGLLIDSLLWREMHDFSDDCILLVLASAHYQESDYIRNYEDFINEVKRG</sequence>
<organism evidence="2 3">
    <name type="scientific">Pseudomonas saxonica</name>
    <dbReference type="NCBI Taxonomy" id="2600598"/>
    <lineage>
        <taxon>Bacteria</taxon>
        <taxon>Pseudomonadati</taxon>
        <taxon>Pseudomonadota</taxon>
        <taxon>Gammaproteobacteria</taxon>
        <taxon>Pseudomonadales</taxon>
        <taxon>Pseudomonadaceae</taxon>
        <taxon>Pseudomonas</taxon>
    </lineage>
</organism>
<accession>A0A5C5PWT3</accession>
<dbReference type="Proteomes" id="UP000317901">
    <property type="component" value="Unassembled WGS sequence"/>
</dbReference>